<reference evidence="1" key="1">
    <citation type="journal article" date="2019" name="bioRxiv">
        <title>The Genome of the Zebra Mussel, Dreissena polymorpha: A Resource for Invasive Species Research.</title>
        <authorList>
            <person name="McCartney M.A."/>
            <person name="Auch B."/>
            <person name="Kono T."/>
            <person name="Mallez S."/>
            <person name="Zhang Y."/>
            <person name="Obille A."/>
            <person name="Becker A."/>
            <person name="Abrahante J.E."/>
            <person name="Garbe J."/>
            <person name="Badalamenti J.P."/>
            <person name="Herman A."/>
            <person name="Mangelson H."/>
            <person name="Liachko I."/>
            <person name="Sullivan S."/>
            <person name="Sone E.D."/>
            <person name="Koren S."/>
            <person name="Silverstein K.A.T."/>
            <person name="Beckman K.B."/>
            <person name="Gohl D.M."/>
        </authorList>
    </citation>
    <scope>NUCLEOTIDE SEQUENCE</scope>
    <source>
        <strain evidence="1">Duluth1</strain>
        <tissue evidence="1">Whole animal</tissue>
    </source>
</reference>
<reference evidence="1" key="2">
    <citation type="submission" date="2020-11" db="EMBL/GenBank/DDBJ databases">
        <authorList>
            <person name="McCartney M.A."/>
            <person name="Auch B."/>
            <person name="Kono T."/>
            <person name="Mallez S."/>
            <person name="Becker A."/>
            <person name="Gohl D.M."/>
            <person name="Silverstein K.A.T."/>
            <person name="Koren S."/>
            <person name="Bechman K.B."/>
            <person name="Herman A."/>
            <person name="Abrahante J.E."/>
            <person name="Garbe J."/>
        </authorList>
    </citation>
    <scope>NUCLEOTIDE SEQUENCE</scope>
    <source>
        <strain evidence="1">Duluth1</strain>
        <tissue evidence="1">Whole animal</tissue>
    </source>
</reference>
<protein>
    <submittedName>
        <fullName evidence="1">Uncharacterized protein</fullName>
    </submittedName>
</protein>
<evidence type="ECO:0000313" key="1">
    <source>
        <dbReference type="EMBL" id="KAH3896175.1"/>
    </source>
</evidence>
<accession>A0A9D4SA45</accession>
<sequence>MPGVLFKKKRQLSSFEGCQDWLLWANKLCNNAPGILVGLVFHVGDAELSLQTLVLKGLHTAFCVRVKRPCLSSVQYDGDYEGLV</sequence>
<dbReference type="AlphaFoldDB" id="A0A9D4SA45"/>
<proteinExistence type="predicted"/>
<keyword evidence="2" id="KW-1185">Reference proteome</keyword>
<name>A0A9D4SA45_DREPO</name>
<comment type="caution">
    <text evidence="1">The sequence shown here is derived from an EMBL/GenBank/DDBJ whole genome shotgun (WGS) entry which is preliminary data.</text>
</comment>
<dbReference type="EMBL" id="JAIWYP010000001">
    <property type="protein sequence ID" value="KAH3896175.1"/>
    <property type="molecule type" value="Genomic_DNA"/>
</dbReference>
<organism evidence="1 2">
    <name type="scientific">Dreissena polymorpha</name>
    <name type="common">Zebra mussel</name>
    <name type="synonym">Mytilus polymorpha</name>
    <dbReference type="NCBI Taxonomy" id="45954"/>
    <lineage>
        <taxon>Eukaryota</taxon>
        <taxon>Metazoa</taxon>
        <taxon>Spiralia</taxon>
        <taxon>Lophotrochozoa</taxon>
        <taxon>Mollusca</taxon>
        <taxon>Bivalvia</taxon>
        <taxon>Autobranchia</taxon>
        <taxon>Heteroconchia</taxon>
        <taxon>Euheterodonta</taxon>
        <taxon>Imparidentia</taxon>
        <taxon>Neoheterodontei</taxon>
        <taxon>Myida</taxon>
        <taxon>Dreissenoidea</taxon>
        <taxon>Dreissenidae</taxon>
        <taxon>Dreissena</taxon>
    </lineage>
</organism>
<evidence type="ECO:0000313" key="2">
    <source>
        <dbReference type="Proteomes" id="UP000828390"/>
    </source>
</evidence>
<dbReference type="Proteomes" id="UP000828390">
    <property type="component" value="Unassembled WGS sequence"/>
</dbReference>
<gene>
    <name evidence="1" type="ORF">DPMN_020348</name>
</gene>